<evidence type="ECO:0000256" key="6">
    <source>
        <dbReference type="SAM" id="Coils"/>
    </source>
</evidence>
<evidence type="ECO:0000259" key="8">
    <source>
        <dbReference type="PROSITE" id="PS50192"/>
    </source>
</evidence>
<feature type="domain" description="T-SNARE coiled-coil homology" evidence="8">
    <location>
        <begin position="106"/>
        <end position="168"/>
    </location>
</feature>
<dbReference type="GO" id="GO:0006887">
    <property type="term" value="P:exocytosis"/>
    <property type="evidence" value="ECO:0007669"/>
    <property type="project" value="TreeGrafter"/>
</dbReference>
<dbReference type="GO" id="GO:0097576">
    <property type="term" value="P:vacuole fusion"/>
    <property type="evidence" value="ECO:0007669"/>
    <property type="project" value="UniProtKB-ARBA"/>
</dbReference>
<dbReference type="GeneID" id="20530451"/>
<keyword evidence="3" id="KW-0926">Vacuole</keyword>
<feature type="coiled-coil region" evidence="6">
    <location>
        <begin position="137"/>
        <end position="164"/>
    </location>
</feature>
<comment type="function">
    <text evidence="5">Essential for proper morphogenesis of the vacuole. May exist as structural reinforcement on the surface of the vacuolar membrane and be required for maintenance against rupture by osmotic pressure.</text>
</comment>
<gene>
    <name evidence="9" type="ORF">H696_05726</name>
</gene>
<dbReference type="GO" id="GO:0006906">
    <property type="term" value="P:vesicle fusion"/>
    <property type="evidence" value="ECO:0007669"/>
    <property type="project" value="TreeGrafter"/>
</dbReference>
<dbReference type="AlphaFoldDB" id="A0A058Z0I6"/>
<dbReference type="OrthoDB" id="428895at2759"/>
<dbReference type="GO" id="GO:0005773">
    <property type="term" value="C:vacuole"/>
    <property type="evidence" value="ECO:0007669"/>
    <property type="project" value="UniProtKB-SubCell"/>
</dbReference>
<feature type="region of interest" description="Disordered" evidence="7">
    <location>
        <begin position="1"/>
        <end position="102"/>
    </location>
</feature>
<dbReference type="FunFam" id="1.20.5.110:FF:000058">
    <property type="entry name" value="VAM7p Vacuolar SNARE protein"/>
    <property type="match status" value="1"/>
</dbReference>
<dbReference type="STRING" id="691883.A0A058Z0I6"/>
<dbReference type="SUPFAM" id="SSF58038">
    <property type="entry name" value="SNARE fusion complex"/>
    <property type="match status" value="1"/>
</dbReference>
<sequence>MFDFFKGIFSSKPEEPAEAAETTTPPATNVSTPPAAQQQAQQPPAQEVQHSQQSSAAAVNELTRTSSEAPAQRGPRRRQFGAPAAPTQETTETLSMDNRQLLEHSSKAIAEQDAMLDQLYSSVVRQKEISMAINTELDTQNRMLDDLSRDVDSTQARLHGAQRTMNRIS</sequence>
<evidence type="ECO:0000256" key="3">
    <source>
        <dbReference type="ARBA" id="ARBA00022554"/>
    </source>
</evidence>
<evidence type="ECO:0000256" key="1">
    <source>
        <dbReference type="ARBA" id="ARBA00004116"/>
    </source>
</evidence>
<comment type="similarity">
    <text evidence="2">Belongs to the SNAP-25 family.</text>
</comment>
<proteinExistence type="inferred from homology"/>
<dbReference type="InterPro" id="IPR000727">
    <property type="entry name" value="T_SNARE_dom"/>
</dbReference>
<dbReference type="GO" id="GO:0031201">
    <property type="term" value="C:SNARE complex"/>
    <property type="evidence" value="ECO:0007669"/>
    <property type="project" value="TreeGrafter"/>
</dbReference>
<dbReference type="SMART" id="SM00397">
    <property type="entry name" value="t_SNARE"/>
    <property type="match status" value="1"/>
</dbReference>
<keyword evidence="10" id="KW-1185">Reference proteome</keyword>
<dbReference type="CDD" id="cd15841">
    <property type="entry name" value="SNARE_Qc"/>
    <property type="match status" value="1"/>
</dbReference>
<comment type="subcellular location">
    <subcellularLocation>
        <location evidence="1">Vacuole</location>
    </subcellularLocation>
</comment>
<protein>
    <recommendedName>
        <fullName evidence="8">t-SNARE coiled-coil homology domain-containing protein</fullName>
    </recommendedName>
</protein>
<dbReference type="GO" id="GO:0019905">
    <property type="term" value="F:syntaxin binding"/>
    <property type="evidence" value="ECO:0007669"/>
    <property type="project" value="TreeGrafter"/>
</dbReference>
<dbReference type="PANTHER" id="PTHR19305:SF9">
    <property type="entry name" value="SYNAPTOSOMAL-ASSOCIATED PROTEIN 29"/>
    <property type="match status" value="1"/>
</dbReference>
<evidence type="ECO:0000256" key="4">
    <source>
        <dbReference type="ARBA" id="ARBA00023054"/>
    </source>
</evidence>
<reference evidence="9" key="1">
    <citation type="submission" date="2013-04" db="EMBL/GenBank/DDBJ databases">
        <title>The Genome Sequence of Fonticula alba ATCC 38817.</title>
        <authorList>
            <consortium name="The Broad Institute Genomics Platform"/>
            <person name="Russ C."/>
            <person name="Cuomo C."/>
            <person name="Burger G."/>
            <person name="Gray M.W."/>
            <person name="Holland P.W.H."/>
            <person name="King N."/>
            <person name="Lang F.B.F."/>
            <person name="Roger A.J."/>
            <person name="Ruiz-Trillo I."/>
            <person name="Brown M."/>
            <person name="Walker B."/>
            <person name="Young S."/>
            <person name="Zeng Q."/>
            <person name="Gargeya S."/>
            <person name="Fitzgerald M."/>
            <person name="Haas B."/>
            <person name="Abouelleil A."/>
            <person name="Allen A.W."/>
            <person name="Alvarado L."/>
            <person name="Arachchi H.M."/>
            <person name="Berlin A.M."/>
            <person name="Chapman S.B."/>
            <person name="Gainer-Dewar J."/>
            <person name="Goldberg J."/>
            <person name="Griggs A."/>
            <person name="Gujja S."/>
            <person name="Hansen M."/>
            <person name="Howarth C."/>
            <person name="Imamovic A."/>
            <person name="Ireland A."/>
            <person name="Larimer J."/>
            <person name="McCowan C."/>
            <person name="Murphy C."/>
            <person name="Pearson M."/>
            <person name="Poon T.W."/>
            <person name="Priest M."/>
            <person name="Roberts A."/>
            <person name="Saif S."/>
            <person name="Shea T."/>
            <person name="Sisk P."/>
            <person name="Sykes S."/>
            <person name="Wortman J."/>
            <person name="Nusbaum C."/>
            <person name="Birren B."/>
        </authorList>
    </citation>
    <scope>NUCLEOTIDE SEQUENCE [LARGE SCALE GENOMIC DNA]</scope>
    <source>
        <strain evidence="9">ATCC 38817</strain>
    </source>
</reference>
<dbReference type="EMBL" id="KB932213">
    <property type="protein sequence ID" value="KCV67784.1"/>
    <property type="molecule type" value="Genomic_DNA"/>
</dbReference>
<evidence type="ECO:0000313" key="9">
    <source>
        <dbReference type="EMBL" id="KCV67784.1"/>
    </source>
</evidence>
<evidence type="ECO:0000256" key="2">
    <source>
        <dbReference type="ARBA" id="ARBA00009480"/>
    </source>
</evidence>
<dbReference type="Gene3D" id="1.20.5.110">
    <property type="match status" value="1"/>
</dbReference>
<dbReference type="GO" id="GO:0007034">
    <property type="term" value="P:vacuolar transport"/>
    <property type="evidence" value="ECO:0007669"/>
    <property type="project" value="UniProtKB-ARBA"/>
</dbReference>
<feature type="compositionally biased region" description="Low complexity" evidence="7">
    <location>
        <begin position="19"/>
        <end position="46"/>
    </location>
</feature>
<keyword evidence="4 6" id="KW-0175">Coiled coil</keyword>
<dbReference type="GO" id="GO:0005886">
    <property type="term" value="C:plasma membrane"/>
    <property type="evidence" value="ECO:0007669"/>
    <property type="project" value="TreeGrafter"/>
</dbReference>
<feature type="compositionally biased region" description="Polar residues" evidence="7">
    <location>
        <begin position="48"/>
        <end position="69"/>
    </location>
</feature>
<name>A0A058Z0I6_FONAL</name>
<organism evidence="9">
    <name type="scientific">Fonticula alba</name>
    <name type="common">Slime mold</name>
    <dbReference type="NCBI Taxonomy" id="691883"/>
    <lineage>
        <taxon>Eukaryota</taxon>
        <taxon>Rotosphaerida</taxon>
        <taxon>Fonticulaceae</taxon>
        <taxon>Fonticula</taxon>
    </lineage>
</organism>
<dbReference type="PROSITE" id="PS50192">
    <property type="entry name" value="T_SNARE"/>
    <property type="match status" value="1"/>
</dbReference>
<dbReference type="RefSeq" id="XP_009497815.1">
    <property type="nucleotide sequence ID" value="XM_009499540.1"/>
</dbReference>
<dbReference type="PANTHER" id="PTHR19305">
    <property type="entry name" value="SYNAPTOSOMAL ASSOCIATED PROTEIN"/>
    <property type="match status" value="1"/>
</dbReference>
<feature type="compositionally biased region" description="Low complexity" evidence="7">
    <location>
        <begin position="82"/>
        <end position="93"/>
    </location>
</feature>
<dbReference type="Proteomes" id="UP000030693">
    <property type="component" value="Unassembled WGS sequence"/>
</dbReference>
<dbReference type="GO" id="GO:0005484">
    <property type="term" value="F:SNAP receptor activity"/>
    <property type="evidence" value="ECO:0007669"/>
    <property type="project" value="TreeGrafter"/>
</dbReference>
<evidence type="ECO:0000256" key="7">
    <source>
        <dbReference type="SAM" id="MobiDB-lite"/>
    </source>
</evidence>
<accession>A0A058Z0I6</accession>
<evidence type="ECO:0000256" key="5">
    <source>
        <dbReference type="ARBA" id="ARBA00054927"/>
    </source>
</evidence>
<evidence type="ECO:0000313" key="10">
    <source>
        <dbReference type="Proteomes" id="UP000030693"/>
    </source>
</evidence>